<dbReference type="PANTHER" id="PTHR15263">
    <property type="entry name" value="I-KAPPA-B-LIKE PROTEIN IKBL"/>
    <property type="match status" value="1"/>
</dbReference>
<dbReference type="Proteomes" id="UP000193498">
    <property type="component" value="Unassembled WGS sequence"/>
</dbReference>
<keyword evidence="4" id="KW-0040">ANK repeat</keyword>
<dbReference type="GO" id="GO:0043124">
    <property type="term" value="P:negative regulation of canonical NF-kappaB signal transduction"/>
    <property type="evidence" value="ECO:0007669"/>
    <property type="project" value="InterPro"/>
</dbReference>
<accession>A0A1Y1Z2M1</accession>
<keyword evidence="6" id="KW-0175">Coiled coil</keyword>
<evidence type="ECO:0000313" key="8">
    <source>
        <dbReference type="EMBL" id="ORY04187.1"/>
    </source>
</evidence>
<dbReference type="AlphaFoldDB" id="A0A1Y1Z2M1"/>
<dbReference type="GO" id="GO:0005634">
    <property type="term" value="C:nucleus"/>
    <property type="evidence" value="ECO:0007669"/>
    <property type="project" value="UniProtKB-SubCell"/>
</dbReference>
<evidence type="ECO:0000256" key="1">
    <source>
        <dbReference type="ARBA" id="ARBA00004123"/>
    </source>
</evidence>
<gene>
    <name evidence="8" type="ORF">K493DRAFT_311477</name>
</gene>
<reference evidence="8 9" key="1">
    <citation type="submission" date="2016-07" db="EMBL/GenBank/DDBJ databases">
        <title>Pervasive Adenine N6-methylation of Active Genes in Fungi.</title>
        <authorList>
            <consortium name="DOE Joint Genome Institute"/>
            <person name="Mondo S.J."/>
            <person name="Dannebaum R.O."/>
            <person name="Kuo R.C."/>
            <person name="Labutti K."/>
            <person name="Haridas S."/>
            <person name="Kuo A."/>
            <person name="Salamov A."/>
            <person name="Ahrendt S.R."/>
            <person name="Lipzen A."/>
            <person name="Sullivan W."/>
            <person name="Andreopoulos W.B."/>
            <person name="Clum A."/>
            <person name="Lindquist E."/>
            <person name="Daum C."/>
            <person name="Ramamoorthy G.K."/>
            <person name="Gryganskyi A."/>
            <person name="Culley D."/>
            <person name="Magnuson J.K."/>
            <person name="James T.Y."/>
            <person name="O'Malley M.A."/>
            <person name="Stajich J.E."/>
            <person name="Spatafora J.W."/>
            <person name="Visel A."/>
            <person name="Grigoriev I.V."/>
        </authorList>
    </citation>
    <scope>NUCLEOTIDE SEQUENCE [LARGE SCALE GENOMIC DNA]</scope>
    <source>
        <strain evidence="8 9">CBS 931.73</strain>
    </source>
</reference>
<dbReference type="InterPro" id="IPR036869">
    <property type="entry name" value="J_dom_sf"/>
</dbReference>
<keyword evidence="9" id="KW-1185">Reference proteome</keyword>
<protein>
    <recommendedName>
        <fullName evidence="10">J domain-containing protein</fullName>
    </recommendedName>
</protein>
<dbReference type="EMBL" id="MCFE01000038">
    <property type="protein sequence ID" value="ORY04187.1"/>
    <property type="molecule type" value="Genomic_DNA"/>
</dbReference>
<evidence type="ECO:0000256" key="7">
    <source>
        <dbReference type="SAM" id="MobiDB-lite"/>
    </source>
</evidence>
<proteinExistence type="predicted"/>
<comment type="caution">
    <text evidence="8">The sequence shown here is derived from an EMBL/GenBank/DDBJ whole genome shotgun (WGS) entry which is preliminary data.</text>
</comment>
<evidence type="ECO:0000256" key="5">
    <source>
        <dbReference type="ARBA" id="ARBA00023242"/>
    </source>
</evidence>
<evidence type="ECO:0000256" key="4">
    <source>
        <dbReference type="ARBA" id="ARBA00023043"/>
    </source>
</evidence>
<organism evidence="8 9">
    <name type="scientific">Basidiobolus meristosporus CBS 931.73</name>
    <dbReference type="NCBI Taxonomy" id="1314790"/>
    <lineage>
        <taxon>Eukaryota</taxon>
        <taxon>Fungi</taxon>
        <taxon>Fungi incertae sedis</taxon>
        <taxon>Zoopagomycota</taxon>
        <taxon>Entomophthoromycotina</taxon>
        <taxon>Basidiobolomycetes</taxon>
        <taxon>Basidiobolales</taxon>
        <taxon>Basidiobolaceae</taxon>
        <taxon>Basidiobolus</taxon>
    </lineage>
</organism>
<keyword evidence="2" id="KW-0597">Phosphoprotein</keyword>
<sequence>MSESVKPLRFKEKKKKRKHDKHSKEHSSKRKHHGPSQANLFDELYEGHQPPSSSHKPDLDWQQHFFDMMAEDEGQDRWDNYFEHRNWRGNGSRIDALNDEEYRQYMVSGMYERKHAAEIEDKKRREEARKARKREREEVRREWEREEAKLRADRKKKQELKRGIHMEQARKAYYSRWEQIRSNRDELNFLSIPWPTVEASEKALGPEAFTASSLREFLILPQATISEQRKSIRQEQLRWHPDKFSQIFDERITNDKERNMAHRVVQSISQALNELWASLSGV</sequence>
<evidence type="ECO:0008006" key="10">
    <source>
        <dbReference type="Google" id="ProtNLM"/>
    </source>
</evidence>
<dbReference type="STRING" id="1314790.A0A1Y1Z2M1"/>
<evidence type="ECO:0000256" key="6">
    <source>
        <dbReference type="SAM" id="Coils"/>
    </source>
</evidence>
<evidence type="ECO:0000313" key="9">
    <source>
        <dbReference type="Proteomes" id="UP000193498"/>
    </source>
</evidence>
<comment type="subcellular location">
    <subcellularLocation>
        <location evidence="1">Nucleus</location>
    </subcellularLocation>
</comment>
<keyword evidence="5" id="KW-0539">Nucleus</keyword>
<feature type="region of interest" description="Disordered" evidence="7">
    <location>
        <begin position="1"/>
        <end position="61"/>
    </location>
</feature>
<evidence type="ECO:0000256" key="3">
    <source>
        <dbReference type="ARBA" id="ARBA00022737"/>
    </source>
</evidence>
<keyword evidence="3" id="KW-0677">Repeat</keyword>
<feature type="compositionally biased region" description="Basic residues" evidence="7">
    <location>
        <begin position="11"/>
        <end position="21"/>
    </location>
</feature>
<dbReference type="InParanoid" id="A0A1Y1Z2M1"/>
<evidence type="ECO:0000256" key="2">
    <source>
        <dbReference type="ARBA" id="ARBA00022553"/>
    </source>
</evidence>
<dbReference type="Gene3D" id="1.10.287.110">
    <property type="entry name" value="DnaJ domain"/>
    <property type="match status" value="1"/>
</dbReference>
<name>A0A1Y1Z2M1_9FUNG</name>
<dbReference type="PANTHER" id="PTHR15263:SF1">
    <property type="entry name" value="NF-KAPPA-B INHIBITOR-LIKE PROTEIN 1"/>
    <property type="match status" value="1"/>
</dbReference>
<dbReference type="InterPro" id="IPR038753">
    <property type="entry name" value="NFKBIL1"/>
</dbReference>
<dbReference type="OrthoDB" id="412109at2759"/>
<feature type="coiled-coil region" evidence="6">
    <location>
        <begin position="116"/>
        <end position="160"/>
    </location>
</feature>